<feature type="transmembrane region" description="Helical" evidence="1">
    <location>
        <begin position="273"/>
        <end position="295"/>
    </location>
</feature>
<feature type="transmembrane region" description="Helical" evidence="1">
    <location>
        <begin position="159"/>
        <end position="187"/>
    </location>
</feature>
<gene>
    <name evidence="3" type="ORF">KX928_15600</name>
</gene>
<keyword evidence="1" id="KW-0812">Transmembrane</keyword>
<feature type="transmembrane region" description="Helical" evidence="1">
    <location>
        <begin position="199"/>
        <end position="219"/>
    </location>
</feature>
<dbReference type="AlphaFoldDB" id="A0A9X1JZC6"/>
<name>A0A9X1JZC6_9RHOB</name>
<accession>A0A9X1JZC6</accession>
<evidence type="ECO:0000256" key="1">
    <source>
        <dbReference type="SAM" id="Phobius"/>
    </source>
</evidence>
<feature type="transmembrane region" description="Helical" evidence="1">
    <location>
        <begin position="249"/>
        <end position="266"/>
    </location>
</feature>
<dbReference type="InterPro" id="IPR046477">
    <property type="entry name" value="DUF6798"/>
</dbReference>
<sequence length="540" mass="57941">MTLNRVLFAVALGLLAHCLIGYEAFPVGDDFAYAPLTEHRANPALFPRDDQLRLFENHARVYEWVYLLGDAGPGVAPVFRLAIWVQAAATAVAILAILHCLGAPMAALPLVLGLGVVVRLDGLGRGDYGGLISTFFHHHNVALVLVLGAVAAGLMRKSWLAGVLLGMAAYGQPMTAFHGAAIAGLGAMARDPAEAMKMAVAALIVAVPAALPILGALAGTPDSSATLDLVREAYRFRAPLHYDPSWSDIGVTTLYLIAGCAGVALLARTDPRVARFCAGMMLAFVALHLVTVVVYKFGLFEWVGFFILDANRSTPAVFVIGPALALAGMWRAPRSPMTWAAGIFLLCIVTINTEPAGFSLLALGLIMVRFHDVARLKPVVLIGLATALVVLFPPAPYSPKIAAATRVALERIRAETPPDALFVIPVSLSIFRHYAQRSAYVDFKLFSVAQPDQAALTRARIEQVARPAPEHRDKQGWPAARIWDTDQRRAATCSRMAETLAETGADYYLRRVVPDEVPPTCSDLPRTITTGTLALYGPSR</sequence>
<comment type="caution">
    <text evidence="3">The sequence shown here is derived from an EMBL/GenBank/DDBJ whole genome shotgun (WGS) entry which is preliminary data.</text>
</comment>
<dbReference type="Proteomes" id="UP001138661">
    <property type="component" value="Unassembled WGS sequence"/>
</dbReference>
<dbReference type="RefSeq" id="WP_219504497.1">
    <property type="nucleotide sequence ID" value="NZ_JAHXDN010000004.1"/>
</dbReference>
<dbReference type="EMBL" id="JAHXDN010000004">
    <property type="protein sequence ID" value="MBW4709216.1"/>
    <property type="molecule type" value="Genomic_DNA"/>
</dbReference>
<keyword evidence="1" id="KW-1133">Transmembrane helix</keyword>
<feature type="transmembrane region" description="Helical" evidence="1">
    <location>
        <begin position="83"/>
        <end position="116"/>
    </location>
</feature>
<proteinExistence type="predicted"/>
<evidence type="ECO:0000313" key="3">
    <source>
        <dbReference type="EMBL" id="MBW4709216.1"/>
    </source>
</evidence>
<evidence type="ECO:0000259" key="2">
    <source>
        <dbReference type="Pfam" id="PF20604"/>
    </source>
</evidence>
<evidence type="ECO:0000313" key="4">
    <source>
        <dbReference type="Proteomes" id="UP001138661"/>
    </source>
</evidence>
<protein>
    <recommendedName>
        <fullName evidence="2">DUF6798 domain-containing protein</fullName>
    </recommendedName>
</protein>
<dbReference type="Pfam" id="PF20604">
    <property type="entry name" value="DUF6798"/>
    <property type="match status" value="1"/>
</dbReference>
<feature type="transmembrane region" description="Helical" evidence="1">
    <location>
        <begin position="339"/>
        <end position="367"/>
    </location>
</feature>
<feature type="transmembrane region" description="Helical" evidence="1">
    <location>
        <begin position="379"/>
        <end position="397"/>
    </location>
</feature>
<feature type="transmembrane region" description="Helical" evidence="1">
    <location>
        <begin position="128"/>
        <end position="153"/>
    </location>
</feature>
<keyword evidence="1" id="KW-0472">Membrane</keyword>
<keyword evidence="4" id="KW-1185">Reference proteome</keyword>
<reference evidence="3" key="1">
    <citation type="submission" date="2021-07" db="EMBL/GenBank/DDBJ databases">
        <title>Roseobacter insulae sp. nov., isolated from a tidal flat.</title>
        <authorList>
            <person name="Park S."/>
            <person name="Yoon J.-H."/>
        </authorList>
    </citation>
    <scope>NUCLEOTIDE SEQUENCE</scope>
    <source>
        <strain evidence="3">YSTF-M11</strain>
    </source>
</reference>
<feature type="domain" description="DUF6798" evidence="2">
    <location>
        <begin position="408"/>
        <end position="463"/>
    </location>
</feature>
<organism evidence="3 4">
    <name type="scientific">Roseobacter insulae</name>
    <dbReference type="NCBI Taxonomy" id="2859783"/>
    <lineage>
        <taxon>Bacteria</taxon>
        <taxon>Pseudomonadati</taxon>
        <taxon>Pseudomonadota</taxon>
        <taxon>Alphaproteobacteria</taxon>
        <taxon>Rhodobacterales</taxon>
        <taxon>Roseobacteraceae</taxon>
        <taxon>Roseobacter</taxon>
    </lineage>
</organism>